<feature type="transmembrane region" description="Helical" evidence="1">
    <location>
        <begin position="142"/>
        <end position="160"/>
    </location>
</feature>
<name>A0ABR6ND22_9SPHN</name>
<accession>A0ABR6ND22</accession>
<dbReference type="Proteomes" id="UP001138540">
    <property type="component" value="Unassembled WGS sequence"/>
</dbReference>
<sequence>MQRRDRLIAGTTLIVRLLRWGNYAFLALMIVALLGTWLFHAALAAQLLAKYGSVVPVDTVIGFIRILMLIGMVCVWPIEWLLRSLSAMLDTVRTGSPFVPANARRLRTTGWALLTLQFIDLLTGVLSWWARTWHIDVVDWRPSIIGWMCVLVAFVLARIFDVGTALCDELEGTI</sequence>
<dbReference type="RefSeq" id="WP_184215121.1">
    <property type="nucleotide sequence ID" value="NZ_JACHKA010000001.1"/>
</dbReference>
<keyword evidence="3" id="KW-1185">Reference proteome</keyword>
<dbReference type="EMBL" id="JACHKA010000001">
    <property type="protein sequence ID" value="MBB5985165.1"/>
    <property type="molecule type" value="Genomic_DNA"/>
</dbReference>
<feature type="transmembrane region" description="Helical" evidence="1">
    <location>
        <begin position="20"/>
        <end position="40"/>
    </location>
</feature>
<proteinExistence type="predicted"/>
<evidence type="ECO:0000256" key="1">
    <source>
        <dbReference type="SAM" id="Phobius"/>
    </source>
</evidence>
<dbReference type="Pfam" id="PF11188">
    <property type="entry name" value="DUF2975"/>
    <property type="match status" value="1"/>
</dbReference>
<protein>
    <recommendedName>
        <fullName evidence="4">DUF2975 domain-containing protein</fullName>
    </recommendedName>
</protein>
<keyword evidence="1" id="KW-0812">Transmembrane</keyword>
<feature type="transmembrane region" description="Helical" evidence="1">
    <location>
        <begin position="60"/>
        <end position="82"/>
    </location>
</feature>
<evidence type="ECO:0008006" key="4">
    <source>
        <dbReference type="Google" id="ProtNLM"/>
    </source>
</evidence>
<reference evidence="2 3" key="1">
    <citation type="submission" date="2020-08" db="EMBL/GenBank/DDBJ databases">
        <title>Exploring microbial biodiversity for novel pathways involved in the catabolism of aromatic compounds derived from lignin.</title>
        <authorList>
            <person name="Elkins J."/>
        </authorList>
    </citation>
    <scope>NUCLEOTIDE SEQUENCE [LARGE SCALE GENOMIC DNA]</scope>
    <source>
        <strain evidence="2 3">B1D3A</strain>
    </source>
</reference>
<organism evidence="2 3">
    <name type="scientific">Sphingobium lignivorans</name>
    <dbReference type="NCBI Taxonomy" id="2735886"/>
    <lineage>
        <taxon>Bacteria</taxon>
        <taxon>Pseudomonadati</taxon>
        <taxon>Pseudomonadota</taxon>
        <taxon>Alphaproteobacteria</taxon>
        <taxon>Sphingomonadales</taxon>
        <taxon>Sphingomonadaceae</taxon>
        <taxon>Sphingobium</taxon>
    </lineage>
</organism>
<dbReference type="InterPro" id="IPR021354">
    <property type="entry name" value="DUF2975"/>
</dbReference>
<keyword evidence="1" id="KW-0472">Membrane</keyword>
<feature type="transmembrane region" description="Helical" evidence="1">
    <location>
        <begin position="111"/>
        <end position="130"/>
    </location>
</feature>
<keyword evidence="1" id="KW-1133">Transmembrane helix</keyword>
<evidence type="ECO:0000313" key="3">
    <source>
        <dbReference type="Proteomes" id="UP001138540"/>
    </source>
</evidence>
<comment type="caution">
    <text evidence="2">The sequence shown here is derived from an EMBL/GenBank/DDBJ whole genome shotgun (WGS) entry which is preliminary data.</text>
</comment>
<gene>
    <name evidence="2" type="ORF">HNP60_001139</name>
</gene>
<evidence type="ECO:0000313" key="2">
    <source>
        <dbReference type="EMBL" id="MBB5985165.1"/>
    </source>
</evidence>